<accession>A0A366LX89</accession>
<keyword evidence="3" id="KW-0540">Nuclease</keyword>
<feature type="domain" description="Putative restriction endonuclease" evidence="2">
    <location>
        <begin position="58"/>
        <end position="221"/>
    </location>
</feature>
<sequence length="233" mass="25906">MVMTSRRVHRDTEAEAADPTEVEADSAPPQAEPETDHTPPQAEAQQSKFPRMPVTPREFVDWLPPMPGLHIEVVNGRVIVSPRGNPQQSWIIGQLVRHLGPIADKRDWDVWPELDVCIAWTRDPLIPDFAMGPEDAPRWGDDEILSNGLVLVAEVVSRSSVREDREDKPVIYAKGGVPFMLVIDPIAEPPTVSLWSDPGDDGYHTITKVKMGEELPIPEPVDYVLDTSAFIKG</sequence>
<keyword evidence="3" id="KW-0378">Hydrolase</keyword>
<dbReference type="InterPro" id="IPR008538">
    <property type="entry name" value="Uma2"/>
</dbReference>
<dbReference type="AlphaFoldDB" id="A0A366LX89"/>
<comment type="caution">
    <text evidence="3">The sequence shown here is derived from an EMBL/GenBank/DDBJ whole genome shotgun (WGS) entry which is preliminary data.</text>
</comment>
<dbReference type="PANTHER" id="PTHR35400">
    <property type="entry name" value="SLR1083 PROTEIN"/>
    <property type="match status" value="1"/>
</dbReference>
<dbReference type="EMBL" id="QMEY01000007">
    <property type="protein sequence ID" value="RBQ18541.1"/>
    <property type="molecule type" value="Genomic_DNA"/>
</dbReference>
<dbReference type="InterPro" id="IPR012296">
    <property type="entry name" value="Nuclease_put_TT1808"/>
</dbReference>
<evidence type="ECO:0000313" key="3">
    <source>
        <dbReference type="EMBL" id="RBQ18541.1"/>
    </source>
</evidence>
<feature type="compositionally biased region" description="Acidic residues" evidence="1">
    <location>
        <begin position="14"/>
        <end position="24"/>
    </location>
</feature>
<dbReference type="GO" id="GO:0004519">
    <property type="term" value="F:endonuclease activity"/>
    <property type="evidence" value="ECO:0007669"/>
    <property type="project" value="UniProtKB-KW"/>
</dbReference>
<dbReference type="Pfam" id="PF05685">
    <property type="entry name" value="Uma2"/>
    <property type="match status" value="1"/>
</dbReference>
<protein>
    <submittedName>
        <fullName evidence="3">Uma2 family endonuclease</fullName>
    </submittedName>
</protein>
<dbReference type="PANTHER" id="PTHR35400:SF3">
    <property type="entry name" value="SLL1072 PROTEIN"/>
    <property type="match status" value="1"/>
</dbReference>
<evidence type="ECO:0000256" key="1">
    <source>
        <dbReference type="SAM" id="MobiDB-lite"/>
    </source>
</evidence>
<name>A0A366LX89_9ACTN</name>
<dbReference type="SUPFAM" id="SSF52980">
    <property type="entry name" value="Restriction endonuclease-like"/>
    <property type="match status" value="1"/>
</dbReference>
<dbReference type="Proteomes" id="UP000253303">
    <property type="component" value="Unassembled WGS sequence"/>
</dbReference>
<gene>
    <name evidence="3" type="ORF">DP939_18750</name>
</gene>
<organism evidence="3 4">
    <name type="scientific">Spongiactinospora rosea</name>
    <dbReference type="NCBI Taxonomy" id="2248750"/>
    <lineage>
        <taxon>Bacteria</taxon>
        <taxon>Bacillati</taxon>
        <taxon>Actinomycetota</taxon>
        <taxon>Actinomycetes</taxon>
        <taxon>Streptosporangiales</taxon>
        <taxon>Streptosporangiaceae</taxon>
        <taxon>Spongiactinospora</taxon>
    </lineage>
</organism>
<proteinExistence type="predicted"/>
<dbReference type="Gene3D" id="3.90.1570.10">
    <property type="entry name" value="tt1808, chain A"/>
    <property type="match status" value="1"/>
</dbReference>
<dbReference type="CDD" id="cd06260">
    <property type="entry name" value="DUF820-like"/>
    <property type="match status" value="1"/>
</dbReference>
<evidence type="ECO:0000259" key="2">
    <source>
        <dbReference type="Pfam" id="PF05685"/>
    </source>
</evidence>
<keyword evidence="4" id="KW-1185">Reference proteome</keyword>
<reference evidence="3 4" key="1">
    <citation type="submission" date="2018-06" db="EMBL/GenBank/DDBJ databases">
        <title>Sphaerisporangium craniellae sp. nov., isolated from a marine sponge in the South China Sea.</title>
        <authorList>
            <person name="Li L."/>
        </authorList>
    </citation>
    <scope>NUCLEOTIDE SEQUENCE [LARGE SCALE GENOMIC DNA]</scope>
    <source>
        <strain evidence="3 4">LHW63015</strain>
    </source>
</reference>
<keyword evidence="3" id="KW-0255">Endonuclease</keyword>
<feature type="region of interest" description="Disordered" evidence="1">
    <location>
        <begin position="1"/>
        <end position="53"/>
    </location>
</feature>
<dbReference type="InterPro" id="IPR011335">
    <property type="entry name" value="Restrct_endonuc-II-like"/>
</dbReference>
<evidence type="ECO:0000313" key="4">
    <source>
        <dbReference type="Proteomes" id="UP000253303"/>
    </source>
</evidence>